<evidence type="ECO:0000313" key="3">
    <source>
        <dbReference type="Proteomes" id="UP000622707"/>
    </source>
</evidence>
<feature type="region of interest" description="Disordered" evidence="1">
    <location>
        <begin position="1"/>
        <end position="21"/>
    </location>
</feature>
<feature type="compositionally biased region" description="Basic and acidic residues" evidence="1">
    <location>
        <begin position="315"/>
        <end position="328"/>
    </location>
</feature>
<organism evidence="2 3">
    <name type="scientific">Ramlibacter alkalitolerans</name>
    <dbReference type="NCBI Taxonomy" id="2039631"/>
    <lineage>
        <taxon>Bacteria</taxon>
        <taxon>Pseudomonadati</taxon>
        <taxon>Pseudomonadota</taxon>
        <taxon>Betaproteobacteria</taxon>
        <taxon>Burkholderiales</taxon>
        <taxon>Comamonadaceae</taxon>
        <taxon>Ramlibacter</taxon>
    </lineage>
</organism>
<evidence type="ECO:0008006" key="4">
    <source>
        <dbReference type="Google" id="ProtNLM"/>
    </source>
</evidence>
<dbReference type="EMBL" id="JAEQND010000012">
    <property type="protein sequence ID" value="MBL0427591.1"/>
    <property type="molecule type" value="Genomic_DNA"/>
</dbReference>
<sequence>MTTTAPRLALAPGRATAGAQNGAHALGEGGAMRQDAQPVAGCILFLRPRAAAGTTLPANDAALRAVLQAAAQSWDGKRRVVLQAAEGFAIVGPVLPSAALAAARRAAAHPQAKDVAIALHHGPLRVLGDEARVGGEGLTAAAVAAGLAGPRTLVSGAFRAALAQEASHLAEDLATVTDVAGPGGAPLFRDDPARARSRGQRRTLLAASGMAALLGAGWVGREGRQRYEAAHRPALILLAIRPSGEVFVDGVSQGTSPPLARVSVPPGPHTIEVRNARAKPLHLQVQLEPGQELPVRHTFPPPPAPRRQAPPKARPKQEPGPFERFKFW</sequence>
<keyword evidence="3" id="KW-1185">Reference proteome</keyword>
<reference evidence="2 3" key="1">
    <citation type="journal article" date="2017" name="Int. J. Syst. Evol. Microbiol.">
        <title>Ramlibacter alkalitolerans sp. nov., alkali-tolerant bacterium isolated from soil of ginseng.</title>
        <authorList>
            <person name="Lee D.H."/>
            <person name="Cha C.J."/>
        </authorList>
    </citation>
    <scope>NUCLEOTIDE SEQUENCE [LARGE SCALE GENOMIC DNA]</scope>
    <source>
        <strain evidence="2 3">KACC 19305</strain>
    </source>
</reference>
<dbReference type="Proteomes" id="UP000622707">
    <property type="component" value="Unassembled WGS sequence"/>
</dbReference>
<feature type="region of interest" description="Disordered" evidence="1">
    <location>
        <begin position="288"/>
        <end position="328"/>
    </location>
</feature>
<protein>
    <recommendedName>
        <fullName evidence="4">PEGA domain-containing protein</fullName>
    </recommendedName>
</protein>
<accession>A0ABS1JUP3</accession>
<evidence type="ECO:0000256" key="1">
    <source>
        <dbReference type="SAM" id="MobiDB-lite"/>
    </source>
</evidence>
<name>A0ABS1JUP3_9BURK</name>
<evidence type="ECO:0000313" key="2">
    <source>
        <dbReference type="EMBL" id="MBL0427591.1"/>
    </source>
</evidence>
<comment type="caution">
    <text evidence="2">The sequence shown here is derived from an EMBL/GenBank/DDBJ whole genome shotgun (WGS) entry which is preliminary data.</text>
</comment>
<dbReference type="RefSeq" id="WP_201692220.1">
    <property type="nucleotide sequence ID" value="NZ_JAEQND010000012.1"/>
</dbReference>
<gene>
    <name evidence="2" type="ORF">JI746_20925</name>
</gene>
<proteinExistence type="predicted"/>